<feature type="compositionally biased region" description="Basic residues" evidence="1">
    <location>
        <begin position="87"/>
        <end position="96"/>
    </location>
</feature>
<evidence type="ECO:0000313" key="3">
    <source>
        <dbReference type="Proteomes" id="UP001162480"/>
    </source>
</evidence>
<sequence length="103" mass="11887">MKRRRLADDPRAEKACSEVQESFSNYQRAANNDTKQTLQRTKEGLKQVYQEIQEEELDEMISQVENADAESKHRESGRPINSITGHKAAKQRVIKGKSKDERI</sequence>
<name>A0AA36FPX8_OCTVU</name>
<feature type="region of interest" description="Disordered" evidence="1">
    <location>
        <begin position="65"/>
        <end position="103"/>
    </location>
</feature>
<proteinExistence type="predicted"/>
<dbReference type="AlphaFoldDB" id="A0AA36FPX8"/>
<evidence type="ECO:0000256" key="1">
    <source>
        <dbReference type="SAM" id="MobiDB-lite"/>
    </source>
</evidence>
<evidence type="ECO:0000313" key="2">
    <source>
        <dbReference type="EMBL" id="CAI9741803.1"/>
    </source>
</evidence>
<accession>A0AA36FPX8</accession>
<protein>
    <submittedName>
        <fullName evidence="2">Uncharacterized protein</fullName>
    </submittedName>
</protein>
<organism evidence="2 3">
    <name type="scientific">Octopus vulgaris</name>
    <name type="common">Common octopus</name>
    <dbReference type="NCBI Taxonomy" id="6645"/>
    <lineage>
        <taxon>Eukaryota</taxon>
        <taxon>Metazoa</taxon>
        <taxon>Spiralia</taxon>
        <taxon>Lophotrochozoa</taxon>
        <taxon>Mollusca</taxon>
        <taxon>Cephalopoda</taxon>
        <taxon>Coleoidea</taxon>
        <taxon>Octopodiformes</taxon>
        <taxon>Octopoda</taxon>
        <taxon>Incirrata</taxon>
        <taxon>Octopodidae</taxon>
        <taxon>Octopus</taxon>
    </lineage>
</organism>
<keyword evidence="3" id="KW-1185">Reference proteome</keyword>
<dbReference type="EMBL" id="OX597840">
    <property type="protein sequence ID" value="CAI9741803.1"/>
    <property type="molecule type" value="Genomic_DNA"/>
</dbReference>
<gene>
    <name evidence="2" type="ORF">OCTVUL_1B002869</name>
</gene>
<reference evidence="2" key="1">
    <citation type="submission" date="2023-08" db="EMBL/GenBank/DDBJ databases">
        <authorList>
            <person name="Alioto T."/>
            <person name="Alioto T."/>
            <person name="Gomez Garrido J."/>
        </authorList>
    </citation>
    <scope>NUCLEOTIDE SEQUENCE</scope>
</reference>
<dbReference type="Proteomes" id="UP001162480">
    <property type="component" value="Chromosome 27"/>
</dbReference>